<dbReference type="VEuPathDB" id="FungiDB:SeMB42_g03714"/>
<evidence type="ECO:0000313" key="2">
    <source>
        <dbReference type="EMBL" id="TPX46376.1"/>
    </source>
</evidence>
<name>A0A507D4L6_9FUNG</name>
<evidence type="ECO:0000313" key="3">
    <source>
        <dbReference type="Proteomes" id="UP000317494"/>
    </source>
</evidence>
<evidence type="ECO:0000256" key="1">
    <source>
        <dbReference type="SAM" id="Phobius"/>
    </source>
</evidence>
<dbReference type="AlphaFoldDB" id="A0A507D4L6"/>
<dbReference type="EMBL" id="QEAN01000137">
    <property type="protein sequence ID" value="TPX46376.1"/>
    <property type="molecule type" value="Genomic_DNA"/>
</dbReference>
<proteinExistence type="predicted"/>
<dbReference type="Gene3D" id="6.10.340.10">
    <property type="match status" value="1"/>
</dbReference>
<keyword evidence="1" id="KW-0472">Membrane</keyword>
<feature type="transmembrane region" description="Helical" evidence="1">
    <location>
        <begin position="85"/>
        <end position="108"/>
    </location>
</feature>
<keyword evidence="1" id="KW-0812">Transmembrane</keyword>
<keyword evidence="3" id="KW-1185">Reference proteome</keyword>
<gene>
    <name evidence="2" type="ORF">SeMB42_g03714</name>
</gene>
<organism evidence="2 3">
    <name type="scientific">Synchytrium endobioticum</name>
    <dbReference type="NCBI Taxonomy" id="286115"/>
    <lineage>
        <taxon>Eukaryota</taxon>
        <taxon>Fungi</taxon>
        <taxon>Fungi incertae sedis</taxon>
        <taxon>Chytridiomycota</taxon>
        <taxon>Chytridiomycota incertae sedis</taxon>
        <taxon>Chytridiomycetes</taxon>
        <taxon>Synchytriales</taxon>
        <taxon>Synchytriaceae</taxon>
        <taxon>Synchytrium</taxon>
    </lineage>
</organism>
<keyword evidence="1" id="KW-1133">Transmembrane helix</keyword>
<sequence length="259" mass="28674">MQVAPGSIAMIQASFPLSCHYLRDTYGNLTAVPAGGLSTSFSGARSGQVFLDVQWVNRTNLNGLLFLATPRSDVYSGVDAANKNLAITAFTTAVAGFIISAAISLFITRPLRTLKLMMEEARQYRFEAVKDENFLTKRSYLAEMASMQDSFAHMLSQLPRGSSGMRNCREFVSKALSYIGLTQAQPMSLSRVLHSLLVESWAVVSAYCNKKGCIMSITLFQHNTRNICTAATFRHGAVLVLGRRLQLPYRYYMPPFLRG</sequence>
<comment type="caution">
    <text evidence="2">The sequence shown here is derived from an EMBL/GenBank/DDBJ whole genome shotgun (WGS) entry which is preliminary data.</text>
</comment>
<reference evidence="2 3" key="1">
    <citation type="journal article" date="2019" name="Sci. Rep.">
        <title>Comparative genomics of chytrid fungi reveal insights into the obligate biotrophic and pathogenic lifestyle of Synchytrium endobioticum.</title>
        <authorList>
            <person name="van de Vossenberg B.T.L.H."/>
            <person name="Warris S."/>
            <person name="Nguyen H.D.T."/>
            <person name="van Gent-Pelzer M.P.E."/>
            <person name="Joly D.L."/>
            <person name="van de Geest H.C."/>
            <person name="Bonants P.J.M."/>
            <person name="Smith D.S."/>
            <person name="Levesque C.A."/>
            <person name="van der Lee T.A.J."/>
        </authorList>
    </citation>
    <scope>NUCLEOTIDE SEQUENCE [LARGE SCALE GENOMIC DNA]</scope>
    <source>
        <strain evidence="2 3">MB42</strain>
    </source>
</reference>
<dbReference type="Proteomes" id="UP000317494">
    <property type="component" value="Unassembled WGS sequence"/>
</dbReference>
<protein>
    <submittedName>
        <fullName evidence="2">Uncharacterized protein</fullName>
    </submittedName>
</protein>
<accession>A0A507D4L6</accession>